<dbReference type="InterPro" id="IPR023393">
    <property type="entry name" value="START-like_dom_sf"/>
</dbReference>
<evidence type="ECO:0000259" key="1">
    <source>
        <dbReference type="Pfam" id="PF03364"/>
    </source>
</evidence>
<name>A0A090M959_OSTTA</name>
<reference evidence="2 3" key="2">
    <citation type="journal article" date="2014" name="BMC Genomics">
        <title>An improved genome of the model marine alga Ostreococcus tauri unfolds by assessing Illumina de novo assemblies.</title>
        <authorList>
            <person name="Blanc-Mathieu R."/>
            <person name="Verhelst B."/>
            <person name="Derelle E."/>
            <person name="Rombauts S."/>
            <person name="Bouget F.Y."/>
            <person name="Carre I."/>
            <person name="Chateau A."/>
            <person name="Eyre-Walker A."/>
            <person name="Grimsley N."/>
            <person name="Moreau H."/>
            <person name="Piegu B."/>
            <person name="Rivals E."/>
            <person name="Schackwitz W."/>
            <person name="Van de Peer Y."/>
            <person name="Piganeau G."/>
        </authorList>
    </citation>
    <scope>NUCLEOTIDE SEQUENCE [LARGE SCALE GENOMIC DNA]</scope>
    <source>
        <strain evidence="3">OTTH 0595 / CCAP 157/2 / RCC745</strain>
    </source>
</reference>
<reference evidence="3" key="1">
    <citation type="journal article" date="2006" name="Proc. Natl. Acad. Sci. U.S.A.">
        <title>Genome analysis of the smallest free-living eukaryote Ostreococcus tauri unveils many unique features.</title>
        <authorList>
            <person name="Derelle E."/>
            <person name="Ferraz C."/>
            <person name="Rombauts S."/>
            <person name="Rouze P."/>
            <person name="Worden A.Z."/>
            <person name="Robbens S."/>
            <person name="Partensky F."/>
            <person name="Degroeve S."/>
            <person name="Echeynie S."/>
            <person name="Cooke R."/>
            <person name="Saeys Y."/>
            <person name="Wuyts J."/>
            <person name="Jabbari K."/>
            <person name="Bowler C."/>
            <person name="Panaud O."/>
            <person name="Piegu B."/>
            <person name="Ball S.G."/>
            <person name="Ral J.-P."/>
            <person name="Bouget F.-Y."/>
            <person name="Piganeau G."/>
            <person name="De Baets B."/>
            <person name="Picard A."/>
            <person name="Delseny M."/>
            <person name="Demaille J."/>
            <person name="Van de Peer Y."/>
            <person name="Moreau H."/>
        </authorList>
    </citation>
    <scope>NUCLEOTIDE SEQUENCE [LARGE SCALE GENOMIC DNA]</scope>
    <source>
        <strain evidence="3">OTTH 0595 / CCAP 157/2 / RCC745</strain>
    </source>
</reference>
<sequence length="206" mass="22861">MGPRRGTTDADDGARMDGARAEVALTRAPECALTWSENGAYAVRGTMTVRGVSATSVYNLLTDYEASPRAFRAVRSVRVIECEGDACVATNVYIEQECEWKFFVFGGAFPTAFEVEERDEELKMRCSLAPGRRGTGFLRDFEGAWAVEDGPEGVRIEHTLMVKPKFTPPYASKVFVQQVDQILQDLLVEIESWNGAPYDAPPHRRG</sequence>
<evidence type="ECO:0000313" key="2">
    <source>
        <dbReference type="EMBL" id="CEF98679.1"/>
    </source>
</evidence>
<dbReference type="Proteomes" id="UP000009170">
    <property type="component" value="Unassembled WGS sequence"/>
</dbReference>
<feature type="domain" description="Coenzyme Q-binding protein COQ10 START" evidence="1">
    <location>
        <begin position="52"/>
        <end position="176"/>
    </location>
</feature>
<proteinExistence type="predicted"/>
<evidence type="ECO:0000313" key="3">
    <source>
        <dbReference type="Proteomes" id="UP000009170"/>
    </source>
</evidence>
<protein>
    <submittedName>
        <fullName evidence="2">Streptomyces cyclase/dehydrase</fullName>
    </submittedName>
</protein>
<dbReference type="SUPFAM" id="SSF55961">
    <property type="entry name" value="Bet v1-like"/>
    <property type="match status" value="1"/>
</dbReference>
<comment type="caution">
    <text evidence="2">The sequence shown here is derived from an EMBL/GenBank/DDBJ whole genome shotgun (WGS) entry which is preliminary data.</text>
</comment>
<dbReference type="GeneID" id="9837149"/>
<dbReference type="OrthoDB" id="530906at2759"/>
<dbReference type="InParanoid" id="A0A090M959"/>
<dbReference type="KEGG" id="ota:OT_ostta07g01900"/>
<dbReference type="RefSeq" id="XP_003080302.2">
    <property type="nucleotide sequence ID" value="XM_003080254.2"/>
</dbReference>
<dbReference type="Pfam" id="PF03364">
    <property type="entry name" value="Polyketide_cyc"/>
    <property type="match status" value="1"/>
</dbReference>
<dbReference type="PANTHER" id="PTHR31385">
    <property type="entry name" value="PUTATIVE (DUF220)-RELATED"/>
    <property type="match status" value="1"/>
</dbReference>
<gene>
    <name evidence="2" type="ORF">OT_ostta07g01900</name>
</gene>
<dbReference type="InterPro" id="IPR005031">
    <property type="entry name" value="COQ10_START"/>
</dbReference>
<accession>A0A090M959</accession>
<organism evidence="2 3">
    <name type="scientific">Ostreococcus tauri</name>
    <name type="common">Marine green alga</name>
    <dbReference type="NCBI Taxonomy" id="70448"/>
    <lineage>
        <taxon>Eukaryota</taxon>
        <taxon>Viridiplantae</taxon>
        <taxon>Chlorophyta</taxon>
        <taxon>Mamiellophyceae</taxon>
        <taxon>Mamiellales</taxon>
        <taxon>Bathycoccaceae</taxon>
        <taxon>Ostreococcus</taxon>
    </lineage>
</organism>
<keyword evidence="3" id="KW-1185">Reference proteome</keyword>
<dbReference type="PANTHER" id="PTHR31385:SF1">
    <property type="entry name" value="PUTATIVE (DUF220)-RELATED"/>
    <property type="match status" value="1"/>
</dbReference>
<dbReference type="AlphaFoldDB" id="A0A090M959"/>
<dbReference type="EMBL" id="CAID01000007">
    <property type="protein sequence ID" value="CEF98679.1"/>
    <property type="molecule type" value="Genomic_DNA"/>
</dbReference>
<dbReference type="Gene3D" id="3.30.530.20">
    <property type="match status" value="1"/>
</dbReference>